<feature type="compositionally biased region" description="Gly residues" evidence="5">
    <location>
        <begin position="154"/>
        <end position="212"/>
    </location>
</feature>
<dbReference type="PANTHER" id="PTHR13408:SF0">
    <property type="entry name" value="DNA-DIRECTED RNA POLYMERASE III SUBUNIT RPC4"/>
    <property type="match status" value="1"/>
</dbReference>
<gene>
    <name evidence="6" type="ORF">LTR78_000632</name>
</gene>
<feature type="compositionally biased region" description="Basic and acidic residues" evidence="5">
    <location>
        <begin position="669"/>
        <end position="679"/>
    </location>
</feature>
<evidence type="ECO:0000313" key="6">
    <source>
        <dbReference type="EMBL" id="KAK3680254.1"/>
    </source>
</evidence>
<name>A0AAE1C6Q3_9PEZI</name>
<dbReference type="PANTHER" id="PTHR13408">
    <property type="entry name" value="DNA-DIRECTED RNA POLYMERASE III"/>
    <property type="match status" value="1"/>
</dbReference>
<feature type="compositionally biased region" description="Low complexity" evidence="5">
    <location>
        <begin position="68"/>
        <end position="81"/>
    </location>
</feature>
<proteinExistence type="predicted"/>
<comment type="subcellular location">
    <subcellularLocation>
        <location evidence="1">Nucleus</location>
    </subcellularLocation>
</comment>
<evidence type="ECO:0000256" key="5">
    <source>
        <dbReference type="SAM" id="MobiDB-lite"/>
    </source>
</evidence>
<dbReference type="AlphaFoldDB" id="A0AAE1C6Q3"/>
<feature type="compositionally biased region" description="Low complexity" evidence="5">
    <location>
        <begin position="490"/>
        <end position="507"/>
    </location>
</feature>
<dbReference type="GO" id="GO:0005666">
    <property type="term" value="C:RNA polymerase III complex"/>
    <property type="evidence" value="ECO:0007669"/>
    <property type="project" value="InterPro"/>
</dbReference>
<comment type="caution">
    <text evidence="6">The sequence shown here is derived from an EMBL/GenBank/DDBJ whole genome shotgun (WGS) entry which is preliminary data.</text>
</comment>
<reference evidence="6" key="1">
    <citation type="submission" date="2023-07" db="EMBL/GenBank/DDBJ databases">
        <title>Black Yeasts Isolated from many extreme environments.</title>
        <authorList>
            <person name="Coleine C."/>
            <person name="Stajich J.E."/>
            <person name="Selbmann L."/>
        </authorList>
    </citation>
    <scope>NUCLEOTIDE SEQUENCE</scope>
    <source>
        <strain evidence="6">CCFEE 5485</strain>
    </source>
</reference>
<sequence>MPPKQVAKVESEDQEMSNGNGSGTNNTAQSPPAAAPSPITVPSGTATPTSTTPNTPADTPAPRPTPTTRPSTSSTTRGRGTTSRRRVAAPKFAGRRSAAARAEAEKVEVERKRVENEGRVKAEAARARRDGRGRGGFVGGAGGAGGERYRGRGRGGYMGDREGGYGGRGGGGGGREGGGGGEAFGVGGGTGGKGSVIGGGGDVMSGPFGGGRVVQDVRRATGISSSSTGGGGAASNSSISGGGSGSRGVTNNSGGGGGSGGGGSGDRSQVKQEPGTHGGGDFTMMSRGGPVKTEDGGYVSSDEDEDPKMNVDQLGVVDLTLGEDDNNGFQPVRIKREEHKIRTLGLNADGATAEAIVSNDAPTTASITATSSTAKTAKLKGKDVEITGASDPFHGTYSSSDEQDPPIKIETTDDGPQHVIAPPTQDALPSPESRRKGKERHKVRALSGSHAPERPVYQTKDELEEWERGQEELRVLYEELGIQATRAPPASAADGDGDGMALDGTADVQTETQDKKADKVYLFQFPPVLPDLTAISVKPDPDAPPANASEDRVAEENGGEAMDIDTAPPATTTNTYTNTDAEATSSTRSGAAEAAPKKPDGPGTRPPLLPTGAVGKLRIHRSGKTTLDWGGTKLTLGMGTTAGFLQDVMVCSLPDRKVDLGGGGDEGVSVDREGESEKERGWAVGMGQVKGKFVVVPDWRDVLG</sequence>
<feature type="compositionally biased region" description="Gly residues" evidence="5">
    <location>
        <begin position="253"/>
        <end position="265"/>
    </location>
</feature>
<accession>A0AAE1C6Q3</accession>
<feature type="compositionally biased region" description="Low complexity" evidence="5">
    <location>
        <begin position="17"/>
        <end position="58"/>
    </location>
</feature>
<feature type="compositionally biased region" description="Basic residues" evidence="5">
    <location>
        <begin position="435"/>
        <end position="444"/>
    </location>
</feature>
<evidence type="ECO:0000256" key="3">
    <source>
        <dbReference type="ARBA" id="ARBA00023163"/>
    </source>
</evidence>
<feature type="compositionally biased region" description="Basic and acidic residues" evidence="5">
    <location>
        <begin position="102"/>
        <end position="133"/>
    </location>
</feature>
<dbReference type="InterPro" id="IPR007811">
    <property type="entry name" value="RPC4"/>
</dbReference>
<feature type="region of interest" description="Disordered" evidence="5">
    <location>
        <begin position="532"/>
        <end position="613"/>
    </location>
</feature>
<feature type="region of interest" description="Disordered" evidence="5">
    <location>
        <begin position="486"/>
        <end position="514"/>
    </location>
</feature>
<dbReference type="Pfam" id="PF05132">
    <property type="entry name" value="RNA_pol_Rpc4"/>
    <property type="match status" value="1"/>
</dbReference>
<protein>
    <submittedName>
        <fullName evidence="6">Uncharacterized protein</fullName>
    </submittedName>
</protein>
<feature type="region of interest" description="Disordered" evidence="5">
    <location>
        <begin position="386"/>
        <end position="462"/>
    </location>
</feature>
<dbReference type="GO" id="GO:0042797">
    <property type="term" value="P:tRNA transcription by RNA polymerase III"/>
    <property type="evidence" value="ECO:0007669"/>
    <property type="project" value="TreeGrafter"/>
</dbReference>
<dbReference type="Proteomes" id="UP001274830">
    <property type="component" value="Unassembled WGS sequence"/>
</dbReference>
<evidence type="ECO:0000313" key="7">
    <source>
        <dbReference type="Proteomes" id="UP001274830"/>
    </source>
</evidence>
<feature type="compositionally biased region" description="Low complexity" evidence="5">
    <location>
        <begin position="565"/>
        <end position="584"/>
    </location>
</feature>
<evidence type="ECO:0000256" key="2">
    <source>
        <dbReference type="ARBA" id="ARBA00022478"/>
    </source>
</evidence>
<keyword evidence="7" id="KW-1185">Reference proteome</keyword>
<keyword evidence="3" id="KW-0804">Transcription</keyword>
<evidence type="ECO:0000256" key="4">
    <source>
        <dbReference type="ARBA" id="ARBA00023242"/>
    </source>
</evidence>
<organism evidence="6 7">
    <name type="scientific">Recurvomyces mirabilis</name>
    <dbReference type="NCBI Taxonomy" id="574656"/>
    <lineage>
        <taxon>Eukaryota</taxon>
        <taxon>Fungi</taxon>
        <taxon>Dikarya</taxon>
        <taxon>Ascomycota</taxon>
        <taxon>Pezizomycotina</taxon>
        <taxon>Dothideomycetes</taxon>
        <taxon>Dothideomycetidae</taxon>
        <taxon>Mycosphaerellales</taxon>
        <taxon>Teratosphaeriaceae</taxon>
        <taxon>Recurvomyces</taxon>
    </lineage>
</organism>
<feature type="region of interest" description="Disordered" evidence="5">
    <location>
        <begin position="1"/>
        <end position="310"/>
    </location>
</feature>
<dbReference type="GO" id="GO:0003677">
    <property type="term" value="F:DNA binding"/>
    <property type="evidence" value="ECO:0007669"/>
    <property type="project" value="InterPro"/>
</dbReference>
<feature type="region of interest" description="Disordered" evidence="5">
    <location>
        <begin position="660"/>
        <end position="679"/>
    </location>
</feature>
<keyword evidence="2" id="KW-0240">DNA-directed RNA polymerase</keyword>
<keyword evidence="4" id="KW-0539">Nucleus</keyword>
<evidence type="ECO:0000256" key="1">
    <source>
        <dbReference type="ARBA" id="ARBA00004123"/>
    </source>
</evidence>
<dbReference type="EMBL" id="JAUTXT010000001">
    <property type="protein sequence ID" value="KAK3680254.1"/>
    <property type="molecule type" value="Genomic_DNA"/>
</dbReference>
<feature type="compositionally biased region" description="Gly residues" evidence="5">
    <location>
        <begin position="134"/>
        <end position="146"/>
    </location>
</feature>